<dbReference type="EMBL" id="FNKH01000002">
    <property type="protein sequence ID" value="SDQ70945.1"/>
    <property type="molecule type" value="Genomic_DNA"/>
</dbReference>
<keyword evidence="1" id="KW-0472">Membrane</keyword>
<accession>A0A1H1D346</accession>
<proteinExistence type="predicted"/>
<gene>
    <name evidence="2" type="ORF">SAMN04489742_2238</name>
</gene>
<evidence type="ECO:0000313" key="3">
    <source>
        <dbReference type="Proteomes" id="UP000181917"/>
    </source>
</evidence>
<protein>
    <submittedName>
        <fullName evidence="2">Uncharacterized protein</fullName>
    </submittedName>
</protein>
<dbReference type="RefSeq" id="WP_074700466.1">
    <property type="nucleotide sequence ID" value="NZ_CP018863.1"/>
</dbReference>
<organism evidence="2 3">
    <name type="scientific">Crystallibacter crystallopoietes</name>
    <dbReference type="NCBI Taxonomy" id="37928"/>
    <lineage>
        <taxon>Bacteria</taxon>
        <taxon>Bacillati</taxon>
        <taxon>Actinomycetota</taxon>
        <taxon>Actinomycetes</taxon>
        <taxon>Micrococcales</taxon>
        <taxon>Micrococcaceae</taxon>
        <taxon>Crystallibacter</taxon>
    </lineage>
</organism>
<keyword evidence="1" id="KW-0812">Transmembrane</keyword>
<reference evidence="2 3" key="1">
    <citation type="submission" date="2016-10" db="EMBL/GenBank/DDBJ databases">
        <authorList>
            <person name="de Groot N.N."/>
        </authorList>
    </citation>
    <scope>NUCLEOTIDE SEQUENCE [LARGE SCALE GENOMIC DNA]</scope>
    <source>
        <strain evidence="2 3">DSM 20117</strain>
    </source>
</reference>
<dbReference type="STRING" id="37928.SAMN04489742_2238"/>
<feature type="transmembrane region" description="Helical" evidence="1">
    <location>
        <begin position="43"/>
        <end position="65"/>
    </location>
</feature>
<dbReference type="Proteomes" id="UP000181917">
    <property type="component" value="Unassembled WGS sequence"/>
</dbReference>
<keyword evidence="3" id="KW-1185">Reference proteome</keyword>
<name>A0A1H1D346_9MICC</name>
<sequence>MATAQTSRNRSRTALWALVSSGLAALLLVLVLIYAAATGGAGLILAPLVALPVLMFALGAVALAVSALARRTHARRLATIGLILGIICAVPPVWLWIWLLAG</sequence>
<dbReference type="KEGG" id="acry:AC20117_06215"/>
<dbReference type="AlphaFoldDB" id="A0A1H1D346"/>
<evidence type="ECO:0000256" key="1">
    <source>
        <dbReference type="SAM" id="Phobius"/>
    </source>
</evidence>
<evidence type="ECO:0000313" key="2">
    <source>
        <dbReference type="EMBL" id="SDQ70945.1"/>
    </source>
</evidence>
<feature type="transmembrane region" description="Helical" evidence="1">
    <location>
        <begin position="77"/>
        <end position="99"/>
    </location>
</feature>
<feature type="transmembrane region" description="Helical" evidence="1">
    <location>
        <begin position="15"/>
        <end position="37"/>
    </location>
</feature>
<keyword evidence="1" id="KW-1133">Transmembrane helix</keyword>